<dbReference type="PRINTS" id="PR00420">
    <property type="entry name" value="RNGMNOXGNASE"/>
</dbReference>
<evidence type="ECO:0000256" key="16">
    <source>
        <dbReference type="PROSITE-ProRule" id="PRU00125"/>
    </source>
</evidence>
<dbReference type="PANTHER" id="PTHR23167:SF54">
    <property type="entry name" value="[F-ACTIN]-MONOOXYGENASE MICAL"/>
    <property type="match status" value="1"/>
</dbReference>
<keyword evidence="6" id="KW-0285">Flavoprotein</keyword>
<feature type="domain" description="BMERB" evidence="21">
    <location>
        <begin position="2221"/>
        <end position="2397"/>
    </location>
</feature>
<dbReference type="Pfam" id="PF00307">
    <property type="entry name" value="CH"/>
    <property type="match status" value="1"/>
</dbReference>
<dbReference type="GO" id="GO:0046872">
    <property type="term" value="F:metal ion binding"/>
    <property type="evidence" value="ECO:0007669"/>
    <property type="project" value="UniProtKB-KW"/>
</dbReference>
<feature type="compositionally biased region" description="Low complexity" evidence="18">
    <location>
        <begin position="1991"/>
        <end position="2008"/>
    </location>
</feature>
<feature type="compositionally biased region" description="Polar residues" evidence="18">
    <location>
        <begin position="2024"/>
        <end position="2035"/>
    </location>
</feature>
<feature type="region of interest" description="Disordered" evidence="18">
    <location>
        <begin position="1639"/>
        <end position="1660"/>
    </location>
</feature>
<dbReference type="PANTHER" id="PTHR23167">
    <property type="entry name" value="CALPONIN HOMOLOGY DOMAIN-CONTAINING PROTEIN DDB_G0272472-RELATED"/>
    <property type="match status" value="1"/>
</dbReference>
<feature type="compositionally biased region" description="Polar residues" evidence="18">
    <location>
        <begin position="1335"/>
        <end position="1349"/>
    </location>
</feature>
<dbReference type="FunFam" id="3.50.50.60:FF:000004">
    <property type="entry name" value="protein-methionine sulfoxide oxidase MICAL2 isoform X1"/>
    <property type="match status" value="1"/>
</dbReference>
<feature type="compositionally biased region" description="Basic and acidic residues" evidence="18">
    <location>
        <begin position="1122"/>
        <end position="1139"/>
    </location>
</feature>
<evidence type="ECO:0000256" key="13">
    <source>
        <dbReference type="ARBA" id="ARBA00023038"/>
    </source>
</evidence>
<feature type="region of interest" description="Disordered" evidence="18">
    <location>
        <begin position="1986"/>
        <end position="2196"/>
    </location>
</feature>
<evidence type="ECO:0000256" key="7">
    <source>
        <dbReference type="ARBA" id="ARBA00022723"/>
    </source>
</evidence>
<evidence type="ECO:0000256" key="4">
    <source>
        <dbReference type="ARBA" id="ARBA00012709"/>
    </source>
</evidence>
<evidence type="ECO:0000256" key="10">
    <source>
        <dbReference type="ARBA" id="ARBA00022857"/>
    </source>
</evidence>
<dbReference type="InterPro" id="IPR036872">
    <property type="entry name" value="CH_dom_sf"/>
</dbReference>
<dbReference type="SMART" id="SM01203">
    <property type="entry name" value="DUF3585"/>
    <property type="match status" value="1"/>
</dbReference>
<feature type="compositionally biased region" description="Polar residues" evidence="18">
    <location>
        <begin position="1706"/>
        <end position="1716"/>
    </location>
</feature>
<dbReference type="InterPro" id="IPR022735">
    <property type="entry name" value="bMERB_dom"/>
</dbReference>
<dbReference type="SUPFAM" id="SSF57716">
    <property type="entry name" value="Glucocorticoid receptor-like (DNA-binding domain)"/>
    <property type="match status" value="1"/>
</dbReference>
<dbReference type="EC" id="1.14.13.225" evidence="4"/>
<feature type="region of interest" description="Disordered" evidence="18">
    <location>
        <begin position="1798"/>
        <end position="1828"/>
    </location>
</feature>
<dbReference type="CDD" id="cd22198">
    <property type="entry name" value="CH_MICAL_EHBP-like"/>
    <property type="match status" value="1"/>
</dbReference>
<sequence>MKLYSGPDGEGVWRCTMEVDGVNDPTSELFNNFVNSSTCKNILSSFTALCEAVGLKHADHRYFYRRLKSRINSWQAQSLWVKLDKRASHKEYRKQESCANTRVLIIGGGPCGLRTAIEVALLGGKAVVLEKRDRFSRNNVLHLWPFLITDLRNLGAKKFFGKFCAGAIDHISIRQLQCILLKVALILGVEVHVNVSFVDLVQPTGDHSKNGYGWRCLTDPKDHVVTEYEFDVLIGADGKRNTLEGFTRKEFRGKLAIAITANFINRNTQQEARVEEISGVAFIFNQKFFKDLYEKTGIDLENIVYYKDETHYFVMTAKKTSLQEKGVLLMDYADTSKLLSMENVNQEALLAYAKEAADFSTNHQLPHLEYAVNHYGQADVSMFDFTSIFHAENASRVVERNGYKLVMCLVGDSLCEPFWPTGSGCARGFLGALDAAWMIKRWASGKMTTLEVIAERENIFQLLTQTTPENLHKNHSQYTIDPSTRYPNVNFKCMKPEQVRHLYDTGDNSYKDEIVELPAKRSRNDFVDTYSLLCWCQKALNTGKYHTIYITDLTTSWRNGLAFCALVHYFKPELVDYNNLNEADAAKNCQLAFDIAQREMGINPVMKGEDLTICDKPDKLTMVSYISQFYEYFRKEQLNNGFEQPSFNKSSIKLEESIHKHRLPSHRLTLLQKLKTRASLSKLRKKKEIDERDHNKKSIYHVAKSNREEMNGDVQLTRFCKLPMEEIANRLYTGKNKTDEVKAQKEEIQSNVKVSAMAEILVSKLKGNFEQQPQPPPARKLKGQPTLLAAQPASEFCFFCKKRVYIMERMTAEGVFFHRQCLRCDFCECTLNLSNYSVDRNSYGDAIRFFCFRHARAESRVGRPKRKRSPGARNEVVSKENIPTDSADEAGLTPPKMCTPNTRSPKKGTQAPLMPKSLAVPDDLSGSLKTPERIEFENTINGLPEESEEEQTEYNLRASVSMDKMFMDEEEGDTDSDLESDEELKEAVDLFNEGHLEESICLMKESLRRSQDNLLDFHKHVKDNGYEGITNGGEEDTENDESEYETDEDEDTDMGESTEPTNSKTEPNSSSRSDQKSSLEVITGSTVHSPASPGSLNSARAKFFTSPAEVVRLDPWKMFAMDKNKEGEHEAKEGKKETTKSWNDSDGDATEGTDNQVEPHILDEVKELKTGDKEVNTEEEIDEVFVSANNEFMSDEEAMDKTALSQAMEILLAQMDKRSSVRSSIGSVNDAFQNGSGSNYECNVDSLDEIGDDEVFRENQRIYSSRSSRSHSSSEYGSGKHSKASRSGSDGMGHKLKSRSREKSFLGSKLYDEYGKDSIKSQSSSDRDTEKLVLQSVQQMSANTTSGSGETTLQVLESVEALKDSEKEDIKQCIQCLDDRFVTKRLRRNACRRKLKSSQQNSVESDSSFTISTPSHSTLNSSASSLSSEFENGKVQIADEVEQEEKPDADMMKDYLLTVSQALGEEEEMELLEQDDIANIIISRANVDLDETLHAENEMDLQADVSPGFSSHYETPNTSFGEPSFLSARSEESIETTTSKQYSMGPSGVRPLIEENEPKVNSDSVESVQKRDYWRSPSSEHGSDQYEDRLRNIKGVDTSATALVQIDRNSLTKGRSNRLSSGKIDHSFIERKGRLISGSRETESIEEKDRLNSGERDTVSAERMDVAGIVDGEPAVKGRTDNFNSNKDTVNIERTSPLDSQDLETSRTSQTLSPFSSGLRKSDWRPLPPVPKASAFSPQMSKKSKVGVGRKLPEISNLKSKNSVAFQSKFMKQNYVSPSNSIEKKKDELEEKDIMQTSAVVSQPRPLPPPPMECKDQPIEGLHPGPINIAGKTRVSVDYKSIRSFSDSSGEEIRLKKIPVDDSVIKSVKQNSVEDNMDDFPFADDIEEEKRVEEKINTALKNRPQTICTEKLQRDNRKRILPTPPSDNPLMLDADQICEMKRIEMDTARERARQKARLKSDEDLGLQNMDYASGSSRKLDIHGQLTRKKSAGTSSHSISSHSNTPSVSDHVTDSDDGQKPCPFFTSTPDIVLSNTSSKQSKEKKKKMKDQDSEELNLSAKSKHSDQGSKAAKKKRSLLANLLSGLTPEKGKIMKEKDRTSSYDTLDEKKAKKKKSPKSSKSEKKDKKKKKRISGADSLDLSDNFKEMKIGSLFTESRSSRRPGKAVPLPPKASVDDFCDLDESASDTITRRTKSDYGPLSDKEFDAKIARKIQHAAKKQQKQQEQKRLRQAQEIQRKLQELDVRQRELEVRGVLVEKALRGEGPEASRPEKELMQEWFNLVHEKNALVRQESDLVIRSKELELEDRQGRLQQKLREMMAIDGSYDDDVFEELHLDPKSFQSWIDRAAKGQRKSLEQKMEEDRVYKEYLQVIEERDKIVTMLEEERVREQEEDRDLKAVMLSKGFTLSPVSHSKDIRVT</sequence>
<dbReference type="Gene3D" id="2.10.110.10">
    <property type="entry name" value="Cysteine Rich Protein"/>
    <property type="match status" value="1"/>
</dbReference>
<evidence type="ECO:0000256" key="9">
    <source>
        <dbReference type="ARBA" id="ARBA00022833"/>
    </source>
</evidence>
<feature type="compositionally biased region" description="Low complexity" evidence="18">
    <location>
        <begin position="1263"/>
        <end position="1279"/>
    </location>
</feature>
<evidence type="ECO:0000256" key="11">
    <source>
        <dbReference type="ARBA" id="ARBA00023002"/>
    </source>
</evidence>
<comment type="caution">
    <text evidence="22">The sequence shown here is derived from an EMBL/GenBank/DDBJ whole genome shotgun (WGS) entry which is preliminary data.</text>
</comment>
<evidence type="ECO:0000256" key="12">
    <source>
        <dbReference type="ARBA" id="ARBA00023033"/>
    </source>
</evidence>
<keyword evidence="10" id="KW-0521">NADP</keyword>
<reference evidence="22" key="1">
    <citation type="journal article" date="2021" name="Genome Biol. Evol.">
        <title>A High-Quality Reference Genome for a Parasitic Bivalve with Doubly Uniparental Inheritance (Bivalvia: Unionida).</title>
        <authorList>
            <person name="Smith C.H."/>
        </authorList>
    </citation>
    <scope>NUCLEOTIDE SEQUENCE</scope>
    <source>
        <strain evidence="22">CHS0354</strain>
    </source>
</reference>
<protein>
    <recommendedName>
        <fullName evidence="4">F-actin monooxygenase</fullName>
        <ecNumber evidence="4">1.14.13.225</ecNumber>
    </recommendedName>
</protein>
<evidence type="ECO:0000259" key="20">
    <source>
        <dbReference type="PROSITE" id="PS50023"/>
    </source>
</evidence>
<feature type="compositionally biased region" description="Basic and acidic residues" evidence="18">
    <location>
        <begin position="1316"/>
        <end position="1331"/>
    </location>
</feature>
<dbReference type="InterPro" id="IPR057494">
    <property type="entry name" value="Rossman_Mical"/>
</dbReference>
<dbReference type="SMART" id="SM00033">
    <property type="entry name" value="CH"/>
    <property type="match status" value="1"/>
</dbReference>
<keyword evidence="8" id="KW-0274">FAD</keyword>
<dbReference type="GO" id="GO:0005737">
    <property type="term" value="C:cytoplasm"/>
    <property type="evidence" value="ECO:0007669"/>
    <property type="project" value="UniProtKB-SubCell"/>
</dbReference>
<dbReference type="Gene3D" id="3.50.50.60">
    <property type="entry name" value="FAD/NAD(P)-binding domain"/>
    <property type="match status" value="1"/>
</dbReference>
<feature type="compositionally biased region" description="Low complexity" evidence="18">
    <location>
        <begin position="1397"/>
        <end position="1426"/>
    </location>
</feature>
<comment type="catalytic activity">
    <reaction evidence="15">
        <text>L-methionyl-[F-actin] + NADPH + O2 + H(+) = L-methionyl-(R)-S-oxide-[F-actin] + NADP(+) + H2O</text>
        <dbReference type="Rhea" id="RHEA:51308"/>
        <dbReference type="Rhea" id="RHEA-COMP:12953"/>
        <dbReference type="Rhea" id="RHEA-COMP:12956"/>
        <dbReference type="ChEBI" id="CHEBI:15377"/>
        <dbReference type="ChEBI" id="CHEBI:15378"/>
        <dbReference type="ChEBI" id="CHEBI:15379"/>
        <dbReference type="ChEBI" id="CHEBI:16044"/>
        <dbReference type="ChEBI" id="CHEBI:45764"/>
        <dbReference type="ChEBI" id="CHEBI:57783"/>
        <dbReference type="ChEBI" id="CHEBI:58349"/>
        <dbReference type="EC" id="1.14.13.225"/>
    </reaction>
</comment>
<dbReference type="InterPro" id="IPR050540">
    <property type="entry name" value="F-actin_Monoox_Mical"/>
</dbReference>
<evidence type="ECO:0000256" key="17">
    <source>
        <dbReference type="SAM" id="Coils"/>
    </source>
</evidence>
<dbReference type="SMART" id="SM00132">
    <property type="entry name" value="LIM"/>
    <property type="match status" value="1"/>
</dbReference>
<evidence type="ECO:0000313" key="22">
    <source>
        <dbReference type="EMBL" id="KAK3597320.1"/>
    </source>
</evidence>
<keyword evidence="11" id="KW-0560">Oxidoreductase</keyword>
<reference evidence="22" key="3">
    <citation type="submission" date="2023-05" db="EMBL/GenBank/DDBJ databases">
        <authorList>
            <person name="Smith C.H."/>
        </authorList>
    </citation>
    <scope>NUCLEOTIDE SEQUENCE</scope>
    <source>
        <strain evidence="22">CHS0354</strain>
        <tissue evidence="22">Mantle</tissue>
    </source>
</reference>
<evidence type="ECO:0000256" key="6">
    <source>
        <dbReference type="ARBA" id="ARBA00022630"/>
    </source>
</evidence>
<evidence type="ECO:0000259" key="19">
    <source>
        <dbReference type="PROSITE" id="PS50021"/>
    </source>
</evidence>
<accession>A0AAE0SSI4</accession>
<evidence type="ECO:0000256" key="3">
    <source>
        <dbReference type="ARBA" id="ARBA00008223"/>
    </source>
</evidence>
<evidence type="ECO:0000256" key="1">
    <source>
        <dbReference type="ARBA" id="ARBA00001974"/>
    </source>
</evidence>
<feature type="compositionally biased region" description="Basic and acidic residues" evidence="18">
    <location>
        <begin position="2088"/>
        <end position="2109"/>
    </location>
</feature>
<dbReference type="PROSITE" id="PS51848">
    <property type="entry name" value="BMERB"/>
    <property type="match status" value="1"/>
</dbReference>
<evidence type="ECO:0000256" key="15">
    <source>
        <dbReference type="ARBA" id="ARBA00049522"/>
    </source>
</evidence>
<keyword evidence="7 16" id="KW-0479">Metal-binding</keyword>
<feature type="region of interest" description="Disordered" evidence="18">
    <location>
        <begin position="1218"/>
        <end position="1245"/>
    </location>
</feature>
<dbReference type="SUPFAM" id="SSF47576">
    <property type="entry name" value="Calponin-homology domain, CH-domain"/>
    <property type="match status" value="1"/>
</dbReference>
<feature type="region of interest" description="Disordered" evidence="18">
    <location>
        <begin position="1122"/>
        <end position="1160"/>
    </location>
</feature>
<dbReference type="GO" id="GO:0003779">
    <property type="term" value="F:actin binding"/>
    <property type="evidence" value="ECO:0007669"/>
    <property type="project" value="UniProtKB-KW"/>
</dbReference>
<feature type="compositionally biased region" description="Acidic residues" evidence="18">
    <location>
        <begin position="1033"/>
        <end position="1056"/>
    </location>
</feature>
<feature type="coiled-coil region" evidence="17">
    <location>
        <begin position="2214"/>
        <end position="2251"/>
    </location>
</feature>
<dbReference type="InterPro" id="IPR036188">
    <property type="entry name" value="FAD/NAD-bd_sf"/>
</dbReference>
<evidence type="ECO:0000256" key="5">
    <source>
        <dbReference type="ARBA" id="ARBA00022490"/>
    </source>
</evidence>
<feature type="region of interest" description="Disordered" evidence="18">
    <location>
        <begin position="861"/>
        <end position="920"/>
    </location>
</feature>
<dbReference type="InterPro" id="IPR001715">
    <property type="entry name" value="CH_dom"/>
</dbReference>
<feature type="region of interest" description="Disordered" evidence="18">
    <location>
        <begin position="1505"/>
        <end position="1586"/>
    </location>
</feature>
<keyword evidence="14" id="KW-0009">Actin-binding</keyword>
<keyword evidence="23" id="KW-1185">Reference proteome</keyword>
<name>A0AAE0SSI4_9BIVA</name>
<evidence type="ECO:0000256" key="14">
    <source>
        <dbReference type="ARBA" id="ARBA00023203"/>
    </source>
</evidence>
<feature type="domain" description="Calponin-homology (CH)" evidence="19">
    <location>
        <begin position="526"/>
        <end position="631"/>
    </location>
</feature>
<dbReference type="SUPFAM" id="SSF51905">
    <property type="entry name" value="FAD/NAD(P)-binding domain"/>
    <property type="match status" value="1"/>
</dbReference>
<feature type="region of interest" description="Disordered" evidence="18">
    <location>
        <begin position="1316"/>
        <end position="1349"/>
    </location>
</feature>
<feature type="compositionally biased region" description="Polar residues" evidence="18">
    <location>
        <begin position="1681"/>
        <end position="1699"/>
    </location>
</feature>
<keyword evidence="13 16" id="KW-0440">LIM domain</keyword>
<feature type="compositionally biased region" description="Polar residues" evidence="18">
    <location>
        <begin position="1060"/>
        <end position="1098"/>
    </location>
</feature>
<feature type="region of interest" description="Disordered" evidence="18">
    <location>
        <begin position="1258"/>
        <end position="1304"/>
    </location>
</feature>
<dbReference type="Proteomes" id="UP001195483">
    <property type="component" value="Unassembled WGS sequence"/>
</dbReference>
<dbReference type="GO" id="GO:0120501">
    <property type="term" value="F:F-actin monooxygenase activity"/>
    <property type="evidence" value="ECO:0007669"/>
    <property type="project" value="UniProtKB-EC"/>
</dbReference>
<keyword evidence="5" id="KW-0963">Cytoplasm</keyword>
<proteinExistence type="inferred from homology"/>
<evidence type="ECO:0000313" key="23">
    <source>
        <dbReference type="Proteomes" id="UP001195483"/>
    </source>
</evidence>
<dbReference type="Gene3D" id="1.10.418.10">
    <property type="entry name" value="Calponin-like domain"/>
    <property type="match status" value="1"/>
</dbReference>
<gene>
    <name evidence="22" type="ORF">CHS0354_010956</name>
</gene>
<keyword evidence="12" id="KW-0503">Monooxygenase</keyword>
<reference evidence="22" key="2">
    <citation type="journal article" date="2021" name="Genome Biol. Evol.">
        <title>Developing a high-quality reference genome for a parasitic bivalve with doubly uniparental inheritance (Bivalvia: Unionida).</title>
        <authorList>
            <person name="Smith C.H."/>
        </authorList>
    </citation>
    <scope>NUCLEOTIDE SEQUENCE</scope>
    <source>
        <strain evidence="22">CHS0354</strain>
        <tissue evidence="22">Mantle</tissue>
    </source>
</reference>
<evidence type="ECO:0000256" key="2">
    <source>
        <dbReference type="ARBA" id="ARBA00004496"/>
    </source>
</evidence>
<dbReference type="EMBL" id="JAEAOA010000682">
    <property type="protein sequence ID" value="KAK3597320.1"/>
    <property type="molecule type" value="Genomic_DNA"/>
</dbReference>
<feature type="compositionally biased region" description="Basic and acidic residues" evidence="18">
    <location>
        <begin position="1640"/>
        <end position="1660"/>
    </location>
</feature>
<dbReference type="PROSITE" id="PS00478">
    <property type="entry name" value="LIM_DOMAIN_1"/>
    <property type="match status" value="1"/>
</dbReference>
<dbReference type="PROSITE" id="PS50023">
    <property type="entry name" value="LIM_DOMAIN_2"/>
    <property type="match status" value="1"/>
</dbReference>
<dbReference type="Pfam" id="PF12130">
    <property type="entry name" value="bMERB_dom"/>
    <property type="match status" value="2"/>
</dbReference>
<organism evidence="22 23">
    <name type="scientific">Potamilus streckersoni</name>
    <dbReference type="NCBI Taxonomy" id="2493646"/>
    <lineage>
        <taxon>Eukaryota</taxon>
        <taxon>Metazoa</taxon>
        <taxon>Spiralia</taxon>
        <taxon>Lophotrochozoa</taxon>
        <taxon>Mollusca</taxon>
        <taxon>Bivalvia</taxon>
        <taxon>Autobranchia</taxon>
        <taxon>Heteroconchia</taxon>
        <taxon>Palaeoheterodonta</taxon>
        <taxon>Unionida</taxon>
        <taxon>Unionoidea</taxon>
        <taxon>Unionidae</taxon>
        <taxon>Ambleminae</taxon>
        <taxon>Lampsilini</taxon>
        <taxon>Potamilus</taxon>
    </lineage>
</organism>
<evidence type="ECO:0000259" key="21">
    <source>
        <dbReference type="PROSITE" id="PS51848"/>
    </source>
</evidence>
<feature type="compositionally biased region" description="Polar residues" evidence="18">
    <location>
        <begin position="1535"/>
        <end position="1544"/>
    </location>
</feature>
<comment type="similarity">
    <text evidence="3">Belongs to the Mical family.</text>
</comment>
<evidence type="ECO:0000256" key="18">
    <source>
        <dbReference type="SAM" id="MobiDB-lite"/>
    </source>
</evidence>
<dbReference type="Pfam" id="PF25413">
    <property type="entry name" value="Rossman_Mical"/>
    <property type="match status" value="1"/>
</dbReference>
<comment type="subcellular location">
    <subcellularLocation>
        <location evidence="2">Cytoplasm</location>
    </subcellularLocation>
</comment>
<feature type="compositionally biased region" description="Polar residues" evidence="18">
    <location>
        <begin position="1508"/>
        <end position="1521"/>
    </location>
</feature>
<dbReference type="InterPro" id="IPR001781">
    <property type="entry name" value="Znf_LIM"/>
</dbReference>
<feature type="compositionally biased region" description="Polar residues" evidence="18">
    <location>
        <begin position="1221"/>
        <end position="1241"/>
    </location>
</feature>
<feature type="region of interest" description="Disordered" evidence="18">
    <location>
        <begin position="1024"/>
        <end position="1098"/>
    </location>
</feature>
<evidence type="ECO:0000256" key="8">
    <source>
        <dbReference type="ARBA" id="ARBA00022827"/>
    </source>
</evidence>
<keyword evidence="17" id="KW-0175">Coiled coil</keyword>
<dbReference type="PROSITE" id="PS50021">
    <property type="entry name" value="CH"/>
    <property type="match status" value="1"/>
</dbReference>
<comment type="cofactor">
    <cofactor evidence="1">
        <name>FAD</name>
        <dbReference type="ChEBI" id="CHEBI:57692"/>
    </cofactor>
</comment>
<keyword evidence="9 16" id="KW-0862">Zinc</keyword>
<feature type="region of interest" description="Disordered" evidence="18">
    <location>
        <begin position="1393"/>
        <end position="1426"/>
    </location>
</feature>
<feature type="region of interest" description="Disordered" evidence="18">
    <location>
        <begin position="1674"/>
        <end position="1758"/>
    </location>
</feature>
<feature type="domain" description="LIM zinc-binding" evidence="20">
    <location>
        <begin position="795"/>
        <end position="861"/>
    </location>
</feature>